<evidence type="ECO:0000256" key="1">
    <source>
        <dbReference type="SAM" id="SignalP"/>
    </source>
</evidence>
<organism evidence="2 3">
    <name type="scientific">Aeromonas cavernicola</name>
    <dbReference type="NCBI Taxonomy" id="1006623"/>
    <lineage>
        <taxon>Bacteria</taxon>
        <taxon>Pseudomonadati</taxon>
        <taxon>Pseudomonadota</taxon>
        <taxon>Gammaproteobacteria</taxon>
        <taxon>Aeromonadales</taxon>
        <taxon>Aeromonadaceae</taxon>
        <taxon>Aeromonas</taxon>
    </lineage>
</organism>
<dbReference type="RefSeq" id="WP_100293706.1">
    <property type="nucleotide sequence ID" value="NZ_PGGC01000073.1"/>
</dbReference>
<feature type="signal peptide" evidence="1">
    <location>
        <begin position="1"/>
        <end position="21"/>
    </location>
</feature>
<dbReference type="AlphaFoldDB" id="A0A2H9U5H9"/>
<reference evidence="2 3" key="1">
    <citation type="submission" date="2017-11" db="EMBL/GenBank/DDBJ databases">
        <title>Draft genome sequence of environmental isolate Aeromonas cavernicola sp. nov. MDC 2508.</title>
        <authorList>
            <person name="Colston S.M."/>
            <person name="Navarro A."/>
            <person name="Martinez-Murcia A.J."/>
            <person name="Graf J."/>
        </authorList>
    </citation>
    <scope>NUCLEOTIDE SEQUENCE [LARGE SCALE GENOMIC DNA]</scope>
    <source>
        <strain evidence="2 3">MDC 2508</strain>
    </source>
</reference>
<dbReference type="EMBL" id="PGGC01000073">
    <property type="protein sequence ID" value="PJG59282.1"/>
    <property type="molecule type" value="Genomic_DNA"/>
</dbReference>
<sequence length="128" mass="13559">MQTKFIMLALSAALFSAGASATYRVDVKCLDEVTLTDIHAGYITTAKSGPDLGNAVVISWEKNGQVGETSFNIFKNLNDYPGMGFFDMAMLALDRGSPVSAWGNDATCSTGIHQFKIGRPKFGNGGAA</sequence>
<keyword evidence="3" id="KW-1185">Reference proteome</keyword>
<evidence type="ECO:0000313" key="3">
    <source>
        <dbReference type="Proteomes" id="UP000235861"/>
    </source>
</evidence>
<comment type="caution">
    <text evidence="2">The sequence shown here is derived from an EMBL/GenBank/DDBJ whole genome shotgun (WGS) entry which is preliminary data.</text>
</comment>
<dbReference type="OrthoDB" id="9916823at2"/>
<feature type="chain" id="PRO_5014151180" evidence="1">
    <location>
        <begin position="22"/>
        <end position="128"/>
    </location>
</feature>
<keyword evidence="1" id="KW-0732">Signal</keyword>
<evidence type="ECO:0000313" key="2">
    <source>
        <dbReference type="EMBL" id="PJG59282.1"/>
    </source>
</evidence>
<name>A0A2H9U5H9_9GAMM</name>
<protein>
    <submittedName>
        <fullName evidence="2">Uncharacterized protein</fullName>
    </submittedName>
</protein>
<gene>
    <name evidence="2" type="ORF">CUC53_08250</name>
</gene>
<proteinExistence type="predicted"/>
<accession>A0A2H9U5H9</accession>
<dbReference type="Proteomes" id="UP000235861">
    <property type="component" value="Unassembled WGS sequence"/>
</dbReference>